<dbReference type="InterPro" id="IPR036388">
    <property type="entry name" value="WH-like_DNA-bd_sf"/>
</dbReference>
<dbReference type="SUPFAM" id="SSF46894">
    <property type="entry name" value="C-terminal effector domain of the bipartite response regulators"/>
    <property type="match status" value="1"/>
</dbReference>
<proteinExistence type="predicted"/>
<evidence type="ECO:0000313" key="2">
    <source>
        <dbReference type="Proteomes" id="UP000484076"/>
    </source>
</evidence>
<dbReference type="GO" id="GO:0003677">
    <property type="term" value="F:DNA binding"/>
    <property type="evidence" value="ECO:0007669"/>
    <property type="project" value="InterPro"/>
</dbReference>
<dbReference type="Gene3D" id="1.10.10.10">
    <property type="entry name" value="Winged helix-like DNA-binding domain superfamily/Winged helix DNA-binding domain"/>
    <property type="match status" value="1"/>
</dbReference>
<organism evidence="1 2">
    <name type="scientific">Fertoeibacter niger</name>
    <dbReference type="NCBI Taxonomy" id="2656921"/>
    <lineage>
        <taxon>Bacteria</taxon>
        <taxon>Pseudomonadati</taxon>
        <taxon>Pseudomonadota</taxon>
        <taxon>Alphaproteobacteria</taxon>
        <taxon>Rhodobacterales</taxon>
        <taxon>Paracoccaceae</taxon>
        <taxon>Fertoeibacter</taxon>
    </lineage>
</organism>
<dbReference type="RefSeq" id="WP_152824001.1">
    <property type="nucleotide sequence ID" value="NZ_WHUT02000001.1"/>
</dbReference>
<reference evidence="1" key="1">
    <citation type="submission" date="2020-05" db="EMBL/GenBank/DDBJ databases">
        <title>Fertoebacter nigrum gen. nov., sp. nov., a new member of the family Rhodobacteraceae.</title>
        <authorList>
            <person name="Szuroczki S."/>
            <person name="Abbaszade G."/>
            <person name="Buni D."/>
            <person name="Schumann P."/>
            <person name="Toth E."/>
        </authorList>
    </citation>
    <scope>NUCLEOTIDE SEQUENCE</scope>
    <source>
        <strain evidence="1">RG-N-1a</strain>
    </source>
</reference>
<dbReference type="Gene3D" id="1.25.40.10">
    <property type="entry name" value="Tetratricopeptide repeat domain"/>
    <property type="match status" value="1"/>
</dbReference>
<dbReference type="Proteomes" id="UP000484076">
    <property type="component" value="Unassembled WGS sequence"/>
</dbReference>
<accession>A0A8X8GS80</accession>
<protein>
    <recommendedName>
        <fullName evidence="3">SARP family transcriptional regulator</fullName>
    </recommendedName>
</protein>
<name>A0A8X8GS80_9RHOB</name>
<keyword evidence="2" id="KW-1185">Reference proteome</keyword>
<evidence type="ECO:0000313" key="1">
    <source>
        <dbReference type="EMBL" id="NUB43353.1"/>
    </source>
</evidence>
<dbReference type="AlphaFoldDB" id="A0A8X8GS80"/>
<dbReference type="InterPro" id="IPR011990">
    <property type="entry name" value="TPR-like_helical_dom_sf"/>
</dbReference>
<dbReference type="EMBL" id="WHUT02000001">
    <property type="protein sequence ID" value="NUB43353.1"/>
    <property type="molecule type" value="Genomic_DNA"/>
</dbReference>
<dbReference type="GO" id="GO:0006355">
    <property type="term" value="P:regulation of DNA-templated transcription"/>
    <property type="evidence" value="ECO:0007669"/>
    <property type="project" value="InterPro"/>
</dbReference>
<comment type="caution">
    <text evidence="1">The sequence shown here is derived from an EMBL/GenBank/DDBJ whole genome shotgun (WGS) entry which is preliminary data.</text>
</comment>
<gene>
    <name evidence="1" type="ORF">GEU84_003065</name>
</gene>
<dbReference type="SUPFAM" id="SSF48452">
    <property type="entry name" value="TPR-like"/>
    <property type="match status" value="1"/>
</dbReference>
<evidence type="ECO:0008006" key="3">
    <source>
        <dbReference type="Google" id="ProtNLM"/>
    </source>
</evidence>
<dbReference type="InterPro" id="IPR016032">
    <property type="entry name" value="Sig_transdc_resp-reg_C-effctor"/>
</dbReference>
<sequence length="533" mass="58507">MKLQLIGTVELRDDGGRDLTPRSAKARAILAMLGRVPERRRGRRWLEGKLWSDRGADQASGSMRQALTEIRRALGEHAHRLISDRDTIAFPGLETDLDQDPEGARRALVSGREFLEGLDIGDQEFEDWLRSERLRLTVDHAYPADRRGQIVQAVLPLLVRPQQLPEGIGGFVGLALVDAIARLIGEFAEVEVFSDQGHMGPVLLPGRGMELSINGAASGGVLHMLVSLTALGSRQVLWSRRATLPLDQPDLIAEGEFPQIVFQAAEAAYAATAALPAPVEHKAWGDAAISLAMRDMFTFEADKLRRADRRLQDVLAAAPSARAYAWRGYLRQIMAVERTEPDWERLRAEADEFARKAVEVPGANPLVLALVSQVRVMLDANPEAGFALARDAAALSPFNAFTHAALSGAHLRMGRSEDALRAARRSASVAGRSIYSFWWDSLAGLAAMSMGQLEAATAFYQAAHVRAPSFRAPMRHLVVLHLVAGRVEKAHQVLADLRRVEPDFSLALIRDDPRYPAATLRRGNLLGRAMRAL</sequence>